<dbReference type="AlphaFoldDB" id="A0A8H5NFU4"/>
<dbReference type="EMBL" id="JAAOAR010001608">
    <property type="protein sequence ID" value="KAF5563153.1"/>
    <property type="molecule type" value="Genomic_DNA"/>
</dbReference>
<protein>
    <submittedName>
        <fullName evidence="1">Enniatin synthase</fullName>
    </submittedName>
</protein>
<comment type="caution">
    <text evidence="1">The sequence shown here is derived from an EMBL/GenBank/DDBJ whole genome shotgun (WGS) entry which is preliminary data.</text>
</comment>
<keyword evidence="2" id="KW-1185">Reference proteome</keyword>
<accession>A0A8H5NFU4</accession>
<dbReference type="Proteomes" id="UP000544095">
    <property type="component" value="Unassembled WGS sequence"/>
</dbReference>
<name>A0A8H5NFU4_9HYPO</name>
<organism evidence="1 2">
    <name type="scientific">Fusarium pseudoanthophilum</name>
    <dbReference type="NCBI Taxonomy" id="48495"/>
    <lineage>
        <taxon>Eukaryota</taxon>
        <taxon>Fungi</taxon>
        <taxon>Dikarya</taxon>
        <taxon>Ascomycota</taxon>
        <taxon>Pezizomycotina</taxon>
        <taxon>Sordariomycetes</taxon>
        <taxon>Hypocreomycetidae</taxon>
        <taxon>Hypocreales</taxon>
        <taxon>Nectriaceae</taxon>
        <taxon>Fusarium</taxon>
        <taxon>Fusarium fujikuroi species complex</taxon>
    </lineage>
</organism>
<reference evidence="1 2" key="1">
    <citation type="submission" date="2020-05" db="EMBL/GenBank/DDBJ databases">
        <title>Identification and distribution of gene clusters putatively required for synthesis of sphingolipid metabolism inhibitors in phylogenetically diverse species of the filamentous fungus Fusarium.</title>
        <authorList>
            <person name="Kim H.-S."/>
            <person name="Busman M."/>
            <person name="Brown D.W."/>
            <person name="Divon H."/>
            <person name="Uhlig S."/>
            <person name="Proctor R.H."/>
        </authorList>
    </citation>
    <scope>NUCLEOTIDE SEQUENCE [LARGE SCALE GENOMIC DNA]</scope>
    <source>
        <strain evidence="1 2">NRRL 25211</strain>
    </source>
</reference>
<evidence type="ECO:0000313" key="1">
    <source>
        <dbReference type="EMBL" id="KAF5563153.1"/>
    </source>
</evidence>
<evidence type="ECO:0000313" key="2">
    <source>
        <dbReference type="Proteomes" id="UP000544095"/>
    </source>
</evidence>
<proteinExistence type="predicted"/>
<gene>
    <name evidence="1" type="ORF">FPANT_14224</name>
</gene>
<sequence length="155" mass="16902">MILFNFGDGLQSYRGLEPSKSAAAFTNSVIKSVPSLASKAEVHIGTAQDIGQMSDLHPDLVVSAARQWSQSGALDAVFHRPPLSSDTRRTLIKFPTENHLRGSATLANRPLQGLQRRHAILLGVITSIGGFLFGYDTGQISSMLLFKDFIFRFAI</sequence>